<dbReference type="InterPro" id="IPR036892">
    <property type="entry name" value="L27_dom_sf"/>
</dbReference>
<keyword evidence="9" id="KW-1185">Reference proteome</keyword>
<dbReference type="InterPro" id="IPR027417">
    <property type="entry name" value="P-loop_NTPase"/>
</dbReference>
<dbReference type="InterPro" id="IPR008145">
    <property type="entry name" value="GK/Ca_channel_bsu"/>
</dbReference>
<dbReference type="PROSITE" id="PS50002">
    <property type="entry name" value="SH3"/>
    <property type="match status" value="1"/>
</dbReference>
<evidence type="ECO:0000259" key="7">
    <source>
        <dbReference type="PROSITE" id="PS51022"/>
    </source>
</evidence>
<feature type="domain" description="SH3" evidence="4">
    <location>
        <begin position="241"/>
        <end position="318"/>
    </location>
</feature>
<dbReference type="Pfam" id="PF00625">
    <property type="entry name" value="Guanylate_kin"/>
    <property type="match status" value="1"/>
</dbReference>
<dbReference type="InterPro" id="IPR001478">
    <property type="entry name" value="PDZ"/>
</dbReference>
<evidence type="ECO:0000259" key="4">
    <source>
        <dbReference type="PROSITE" id="PS50002"/>
    </source>
</evidence>
<dbReference type="SMART" id="SM00326">
    <property type="entry name" value="SH3"/>
    <property type="match status" value="1"/>
</dbReference>
<comment type="caution">
    <text evidence="8">The sequence shown here is derived from an EMBL/GenBank/DDBJ whole genome shotgun (WGS) entry which is preliminary data.</text>
</comment>
<dbReference type="VEuPathDB" id="VectorBase:LDEU006680"/>
<dbReference type="Gene3D" id="1.10.287.650">
    <property type="entry name" value="L27 domain"/>
    <property type="match status" value="1"/>
</dbReference>
<accession>A0A443SCS6</accession>
<dbReference type="Pfam" id="PF00595">
    <property type="entry name" value="PDZ"/>
    <property type="match status" value="1"/>
</dbReference>
<dbReference type="SUPFAM" id="SSF50044">
    <property type="entry name" value="SH3-domain"/>
    <property type="match status" value="1"/>
</dbReference>
<dbReference type="SMART" id="SM00569">
    <property type="entry name" value="L27"/>
    <property type="match status" value="2"/>
</dbReference>
<dbReference type="SUPFAM" id="SSF101288">
    <property type="entry name" value="L27 domain"/>
    <property type="match status" value="1"/>
</dbReference>
<dbReference type="Pfam" id="PF07653">
    <property type="entry name" value="SH3_2"/>
    <property type="match status" value="1"/>
</dbReference>
<dbReference type="PROSITE" id="PS00856">
    <property type="entry name" value="GUANYLATE_KINASE_1"/>
    <property type="match status" value="1"/>
</dbReference>
<dbReference type="SMART" id="SM00228">
    <property type="entry name" value="PDZ"/>
    <property type="match status" value="1"/>
</dbReference>
<dbReference type="OrthoDB" id="439127at2759"/>
<feature type="domain" description="L27" evidence="7">
    <location>
        <begin position="68"/>
        <end position="124"/>
    </location>
</feature>
<protein>
    <submittedName>
        <fullName evidence="8">MAGUK p55 subfamily member 7-like protein</fullName>
    </submittedName>
</protein>
<dbReference type="Gene3D" id="2.30.30.40">
    <property type="entry name" value="SH3 Domains"/>
    <property type="match status" value="1"/>
</dbReference>
<organism evidence="8 9">
    <name type="scientific">Leptotrombidium deliense</name>
    <dbReference type="NCBI Taxonomy" id="299467"/>
    <lineage>
        <taxon>Eukaryota</taxon>
        <taxon>Metazoa</taxon>
        <taxon>Ecdysozoa</taxon>
        <taxon>Arthropoda</taxon>
        <taxon>Chelicerata</taxon>
        <taxon>Arachnida</taxon>
        <taxon>Acari</taxon>
        <taxon>Acariformes</taxon>
        <taxon>Trombidiformes</taxon>
        <taxon>Prostigmata</taxon>
        <taxon>Anystina</taxon>
        <taxon>Parasitengona</taxon>
        <taxon>Trombiculoidea</taxon>
        <taxon>Trombiculidae</taxon>
        <taxon>Leptotrombidium</taxon>
    </lineage>
</organism>
<reference evidence="8 9" key="1">
    <citation type="journal article" date="2018" name="Gigascience">
        <title>Genomes of trombidid mites reveal novel predicted allergens and laterally-transferred genes associated with secondary metabolism.</title>
        <authorList>
            <person name="Dong X."/>
            <person name="Chaisiri K."/>
            <person name="Xia D."/>
            <person name="Armstrong S.D."/>
            <person name="Fang Y."/>
            <person name="Donnelly M.J."/>
            <person name="Kadowaki T."/>
            <person name="McGarry J.W."/>
            <person name="Darby A.C."/>
            <person name="Makepeace B.L."/>
        </authorList>
    </citation>
    <scope>NUCLEOTIDE SEQUENCE [LARGE SCALE GENOMIC DNA]</scope>
    <source>
        <strain evidence="8">UoL-UT</strain>
    </source>
</reference>
<evidence type="ECO:0000313" key="9">
    <source>
        <dbReference type="Proteomes" id="UP000288716"/>
    </source>
</evidence>
<comment type="similarity">
    <text evidence="1">Belongs to the MAGUK family.</text>
</comment>
<feature type="domain" description="Guanylate kinase-like" evidence="5">
    <location>
        <begin position="388"/>
        <end position="580"/>
    </location>
</feature>
<dbReference type="PROSITE" id="PS50052">
    <property type="entry name" value="GUANYLATE_KINASE_2"/>
    <property type="match status" value="1"/>
</dbReference>
<dbReference type="PROSITE" id="PS50106">
    <property type="entry name" value="PDZ"/>
    <property type="match status" value="1"/>
</dbReference>
<evidence type="ECO:0000259" key="5">
    <source>
        <dbReference type="PROSITE" id="PS50052"/>
    </source>
</evidence>
<keyword evidence="2 3" id="KW-0728">SH3 domain</keyword>
<dbReference type="Pfam" id="PF02828">
    <property type="entry name" value="L27"/>
    <property type="match status" value="1"/>
</dbReference>
<dbReference type="InterPro" id="IPR001452">
    <property type="entry name" value="SH3_domain"/>
</dbReference>
<dbReference type="Proteomes" id="UP000288716">
    <property type="component" value="Unassembled WGS sequence"/>
</dbReference>
<dbReference type="EMBL" id="NCKV01003787">
    <property type="protein sequence ID" value="RWS25361.1"/>
    <property type="molecule type" value="Genomic_DNA"/>
</dbReference>
<dbReference type="Gene3D" id="3.40.50.300">
    <property type="entry name" value="P-loop containing nucleotide triphosphate hydrolases"/>
    <property type="match status" value="1"/>
</dbReference>
<dbReference type="InterPro" id="IPR014775">
    <property type="entry name" value="L27_C"/>
</dbReference>
<dbReference type="SUPFAM" id="SSF52540">
    <property type="entry name" value="P-loop containing nucleoside triphosphate hydrolases"/>
    <property type="match status" value="1"/>
</dbReference>
<dbReference type="STRING" id="299467.A0A443SCS6"/>
<dbReference type="InterPro" id="IPR036028">
    <property type="entry name" value="SH3-like_dom_sf"/>
</dbReference>
<dbReference type="SUPFAM" id="SSF50156">
    <property type="entry name" value="PDZ domain-like"/>
    <property type="match status" value="1"/>
</dbReference>
<evidence type="ECO:0000256" key="3">
    <source>
        <dbReference type="PROSITE-ProRule" id="PRU00192"/>
    </source>
</evidence>
<dbReference type="InterPro" id="IPR004172">
    <property type="entry name" value="L27_dom"/>
</dbReference>
<gene>
    <name evidence="8" type="ORF">B4U80_02770</name>
</gene>
<dbReference type="InterPro" id="IPR036034">
    <property type="entry name" value="PDZ_sf"/>
</dbReference>
<dbReference type="InterPro" id="IPR050716">
    <property type="entry name" value="MAGUK"/>
</dbReference>
<dbReference type="InterPro" id="IPR020590">
    <property type="entry name" value="Guanylate_kinase_CS"/>
</dbReference>
<dbReference type="InterPro" id="IPR008144">
    <property type="entry name" value="Guanylate_kin-like_dom"/>
</dbReference>
<dbReference type="AlphaFoldDB" id="A0A443SCS6"/>
<proteinExistence type="inferred from homology"/>
<dbReference type="PROSITE" id="PS51022">
    <property type="entry name" value="L27"/>
    <property type="match status" value="1"/>
</dbReference>
<feature type="domain" description="PDZ" evidence="6">
    <location>
        <begin position="148"/>
        <end position="215"/>
    </location>
</feature>
<dbReference type="GO" id="GO:0030054">
    <property type="term" value="C:cell junction"/>
    <property type="evidence" value="ECO:0007669"/>
    <property type="project" value="UniProtKB-ARBA"/>
</dbReference>
<evidence type="ECO:0000256" key="1">
    <source>
        <dbReference type="ARBA" id="ARBA00007014"/>
    </source>
</evidence>
<sequence>MFVDGDESQELAFERLIQTLKEQTQHSTSSSRESFIDVEYLLSLLEDRRIHSLLSIYRELSEFSREIHKPLECNSYQLSEEISSQLMVEWINEAQALCQLLSKPHFKALLIANDVIAQQRYSPSLPPESEESYSVSLSTCDFEDTVKIVQVIKNKEPLGATVCIDINGSVSIARVLFGGAAHRSGLIQVGDQIYEVNGIVLRGLSPLDIISILEKECRSYSISFKLIPGEYGGYNKVENKESNVRVRTHFDYLPWKDEYHPCPKAGISFKKGDILHVVNQEDANWWQARQEPNMFYADLYYSSRAGIIPGKQLQERRFAALRDLKSLRDSRRYIELLPGCKSPFKRSFLGTRKVKKIMYSIKENDEFDRDTIATYDEVAKLYPREGCYRPLVFIGPSGVGRNELIRHLIALDPDLYQRPIPHTTRECKPYELEGKDYHFVEKQWAEYEVKLGNFVEYGVYKSNFYGTHIDAIREIIDKGCVCILNPNPQTLKNLYNPELKPFVIFVKPPFDLELLRKTRGRRNARTTHPESDCHNFTDADFKQMIITADKIERTYGHYFDYILVNCELEEAFEKLLYIAKLVEIEPLWAPASWI</sequence>
<dbReference type="SMART" id="SM00072">
    <property type="entry name" value="GuKc"/>
    <property type="match status" value="1"/>
</dbReference>
<evidence type="ECO:0000259" key="6">
    <source>
        <dbReference type="PROSITE" id="PS50106"/>
    </source>
</evidence>
<dbReference type="Gene3D" id="2.30.42.10">
    <property type="match status" value="1"/>
</dbReference>
<name>A0A443SCS6_9ACAR</name>
<evidence type="ECO:0000313" key="8">
    <source>
        <dbReference type="EMBL" id="RWS25361.1"/>
    </source>
</evidence>
<dbReference type="CDD" id="cd11862">
    <property type="entry name" value="SH3_MPP"/>
    <property type="match status" value="1"/>
</dbReference>
<dbReference type="PANTHER" id="PTHR23122">
    <property type="entry name" value="MEMBRANE-ASSOCIATED GUANYLATE KINASE MAGUK"/>
    <property type="match status" value="1"/>
</dbReference>
<evidence type="ECO:0000256" key="2">
    <source>
        <dbReference type="ARBA" id="ARBA00022443"/>
    </source>
</evidence>